<dbReference type="AlphaFoldDB" id="A0AAU9TXD3"/>
<dbReference type="EMBL" id="CAKOGL010000009">
    <property type="protein sequence ID" value="CAH2090483.1"/>
    <property type="molecule type" value="Genomic_DNA"/>
</dbReference>
<evidence type="ECO:0000313" key="4">
    <source>
        <dbReference type="Proteomes" id="UP001153954"/>
    </source>
</evidence>
<keyword evidence="4" id="KW-1185">Reference proteome</keyword>
<feature type="region of interest" description="Disordered" evidence="1">
    <location>
        <begin position="46"/>
        <end position="109"/>
    </location>
</feature>
<gene>
    <name evidence="3" type="ORF">EEDITHA_LOCUS6436</name>
</gene>
<proteinExistence type="predicted"/>
<name>A0AAU9TXD3_EUPED</name>
<comment type="caution">
    <text evidence="3">The sequence shown here is derived from an EMBL/GenBank/DDBJ whole genome shotgun (WGS) entry which is preliminary data.</text>
</comment>
<feature type="domain" description="Reverse transcriptase" evidence="2">
    <location>
        <begin position="1"/>
        <end position="109"/>
    </location>
</feature>
<dbReference type="InterPro" id="IPR000477">
    <property type="entry name" value="RT_dom"/>
</dbReference>
<protein>
    <recommendedName>
        <fullName evidence="2">Reverse transcriptase domain-containing protein</fullName>
    </recommendedName>
</protein>
<dbReference type="PROSITE" id="PS50878">
    <property type="entry name" value="RT_POL"/>
    <property type="match status" value="1"/>
</dbReference>
<evidence type="ECO:0000256" key="1">
    <source>
        <dbReference type="SAM" id="MobiDB-lite"/>
    </source>
</evidence>
<feature type="compositionally biased region" description="Basic and acidic residues" evidence="1">
    <location>
        <begin position="99"/>
        <end position="109"/>
    </location>
</feature>
<evidence type="ECO:0000313" key="3">
    <source>
        <dbReference type="EMBL" id="CAH2090483.1"/>
    </source>
</evidence>
<reference evidence="3" key="1">
    <citation type="submission" date="2022-03" db="EMBL/GenBank/DDBJ databases">
        <authorList>
            <person name="Tunstrom K."/>
        </authorList>
    </citation>
    <scope>NUCLEOTIDE SEQUENCE</scope>
</reference>
<evidence type="ECO:0000259" key="2">
    <source>
        <dbReference type="PROSITE" id="PS50878"/>
    </source>
</evidence>
<accession>A0AAU9TXD3</accession>
<sequence length="109" mass="12392">MRTGVPQSSVLSSTLFSLYTNDIPIPAKREDTKIALFADDTVIIDGNDDQTSPVRSHRTRRVVQEVENRGKRRQKCRSALRQIPKTRLVAARSTRSRRALRDTDPMVNT</sequence>
<dbReference type="Proteomes" id="UP001153954">
    <property type="component" value="Unassembled WGS sequence"/>
</dbReference>
<organism evidence="3 4">
    <name type="scientific">Euphydryas editha</name>
    <name type="common">Edith's checkerspot</name>
    <dbReference type="NCBI Taxonomy" id="104508"/>
    <lineage>
        <taxon>Eukaryota</taxon>
        <taxon>Metazoa</taxon>
        <taxon>Ecdysozoa</taxon>
        <taxon>Arthropoda</taxon>
        <taxon>Hexapoda</taxon>
        <taxon>Insecta</taxon>
        <taxon>Pterygota</taxon>
        <taxon>Neoptera</taxon>
        <taxon>Endopterygota</taxon>
        <taxon>Lepidoptera</taxon>
        <taxon>Glossata</taxon>
        <taxon>Ditrysia</taxon>
        <taxon>Papilionoidea</taxon>
        <taxon>Nymphalidae</taxon>
        <taxon>Nymphalinae</taxon>
        <taxon>Euphydryas</taxon>
    </lineage>
</organism>